<feature type="transmembrane region" description="Helical" evidence="1">
    <location>
        <begin position="599"/>
        <end position="617"/>
    </location>
</feature>
<dbReference type="EMBL" id="CP011309">
    <property type="protein sequence ID" value="AKF26252.1"/>
    <property type="molecule type" value="Genomic_DNA"/>
</dbReference>
<gene>
    <name evidence="2" type="ORF">YH66_01110</name>
</gene>
<feature type="transmembrane region" description="Helical" evidence="1">
    <location>
        <begin position="252"/>
        <end position="276"/>
    </location>
</feature>
<dbReference type="Proteomes" id="UP000034037">
    <property type="component" value="Chromosome"/>
</dbReference>
<evidence type="ECO:0000313" key="3">
    <source>
        <dbReference type="Proteomes" id="UP000034037"/>
    </source>
</evidence>
<dbReference type="HOGENOM" id="CLU_414891_0_0_11"/>
<sequence length="629" mass="69457">MGYGFGDQGVLLNDTVSFVDPSYFQTELHDFAAENDVNITLREISASIPDNEEHYFSTDYFQEDPKEIASFGNDKTRIIYPFSDLHESDNRGLYILEGPAGSDILFLAWANQIGLDGLIMQTNFWNIIGQSPYLITGLLMIIAALFLAATHEIIRGRATAIKRLLGRPLHLNLLDEYLSSWKIPLLSIGLSLFSTIAILSVNGFAQTPLFFGIYFASLLLGILGLVLGQLVGHFIAVSIPLNLAIKGERAGLLLNSGMLATRLITLFFFLGIIGSLTGNLSELRAQTTFSTLWDTHKETYRVSIASAAGQDFYGLAETLRTMDRHGEIILADRQWLTAPLDIGAPVVLSNTTFAVDEGLLAPKDLPQSDEITILHPQFLDSAKEPELLGLLEFEASNSQVPMPKIQSIPYDSEDSTNPMSEVFTYNINLDSAVRNPIVVILPAGLELLSDQNLSARLTQNSLLIKDQTGVNALLSSEDSRNYVGAASPMIDTWEESVVRLKEANQIIAFNAFIALFLTTTLVLATALVFHLRNQRRLWVAHLLGNHPLRARLQLLIVEVIFASIPCVWLANRYFERSAAIASDAPSARYLEHLNSIPPSLPLVLGILIIGWTSLSFFSSMKLPFEKSTQ</sequence>
<feature type="transmembrane region" description="Helical" evidence="1">
    <location>
        <begin position="506"/>
        <end position="531"/>
    </location>
</feature>
<proteinExistence type="predicted"/>
<feature type="transmembrane region" description="Helical" evidence="1">
    <location>
        <begin position="183"/>
        <end position="205"/>
    </location>
</feature>
<reference evidence="2 3" key="1">
    <citation type="submission" date="2015-04" db="EMBL/GenBank/DDBJ databases">
        <title>Complete Genome Sequence of Brevibacterium flavum ATCC 15168.</title>
        <authorList>
            <person name="Ahn J."/>
            <person name="Park G."/>
            <person name="Jeon W."/>
            <person name="Jang Y."/>
            <person name="Jang M."/>
            <person name="Lee H."/>
            <person name="Lee H."/>
        </authorList>
    </citation>
    <scope>NUCLEOTIDE SEQUENCE [LARGE SCALE GENOMIC DNA]</scope>
    <source>
        <strain evidence="2 3">ATCC 15168</strain>
    </source>
</reference>
<keyword evidence="1" id="KW-1133">Transmembrane helix</keyword>
<protein>
    <recommendedName>
        <fullName evidence="4">ABC3 transporter permease protein domain-containing protein</fullName>
    </recommendedName>
</protein>
<organism evidence="2 3">
    <name type="scientific">[Brevibacterium] flavum</name>
    <dbReference type="NCBI Taxonomy" id="92706"/>
    <lineage>
        <taxon>Bacteria</taxon>
        <taxon>Bacillati</taxon>
        <taxon>Actinomycetota</taxon>
        <taxon>Actinomycetes</taxon>
        <taxon>Mycobacteriales</taxon>
        <taxon>Corynebacteriaceae</taxon>
        <taxon>Corynebacterium</taxon>
    </lineage>
</organism>
<evidence type="ECO:0000313" key="2">
    <source>
        <dbReference type="EMBL" id="AKF26252.1"/>
    </source>
</evidence>
<name>A0A0F6Z3N6_9CORY</name>
<feature type="transmembrane region" description="Helical" evidence="1">
    <location>
        <begin position="211"/>
        <end position="231"/>
    </location>
</feature>
<keyword evidence="3" id="KW-1185">Reference proteome</keyword>
<dbReference type="AlphaFoldDB" id="A0A0F6Z3N6"/>
<feature type="transmembrane region" description="Helical" evidence="1">
    <location>
        <begin position="552"/>
        <end position="570"/>
    </location>
</feature>
<keyword evidence="1" id="KW-0812">Transmembrane</keyword>
<dbReference type="PATRIC" id="fig|92706.3.peg.228"/>
<feature type="transmembrane region" description="Helical" evidence="1">
    <location>
        <begin position="133"/>
        <end position="154"/>
    </location>
</feature>
<accession>A0A0F6Z3N6</accession>
<evidence type="ECO:0008006" key="4">
    <source>
        <dbReference type="Google" id="ProtNLM"/>
    </source>
</evidence>
<evidence type="ECO:0000256" key="1">
    <source>
        <dbReference type="SAM" id="Phobius"/>
    </source>
</evidence>
<dbReference type="RefSeq" id="WP_003863453.1">
    <property type="nucleotide sequence ID" value="NZ_CP011309.1"/>
</dbReference>
<keyword evidence="1" id="KW-0472">Membrane</keyword>